<evidence type="ECO:0000256" key="1">
    <source>
        <dbReference type="SAM" id="Phobius"/>
    </source>
</evidence>
<keyword evidence="1" id="KW-0812">Transmembrane</keyword>
<protein>
    <submittedName>
        <fullName evidence="2">Uncharacterized protein</fullName>
    </submittedName>
</protein>
<organism evidence="2 3">
    <name type="scientific">Bifidobacterium adolescentis</name>
    <dbReference type="NCBI Taxonomy" id="1680"/>
    <lineage>
        <taxon>Bacteria</taxon>
        <taxon>Bacillati</taxon>
        <taxon>Actinomycetota</taxon>
        <taxon>Actinomycetes</taxon>
        <taxon>Bifidobacteriales</taxon>
        <taxon>Bifidobacteriaceae</taxon>
        <taxon>Bifidobacterium</taxon>
    </lineage>
</organism>
<dbReference type="RefSeq" id="WP_085382096.1">
    <property type="nucleotide sequence ID" value="NZ_DAWDSJ010000025.1"/>
</dbReference>
<keyword evidence="1" id="KW-1133">Transmembrane helix</keyword>
<keyword evidence="1" id="KW-0472">Membrane</keyword>
<dbReference type="Proteomes" id="UP000193208">
    <property type="component" value="Unassembled WGS sequence"/>
</dbReference>
<evidence type="ECO:0000313" key="3">
    <source>
        <dbReference type="Proteomes" id="UP000193208"/>
    </source>
</evidence>
<reference evidence="2 3" key="1">
    <citation type="journal article" date="2016" name="Sci. Rep.">
        <title>Evaluation of genetic diversity among strains of the human gut commensal Bifidobacterium adolescentis.</title>
        <authorList>
            <person name="Duranti S."/>
            <person name="Milani C."/>
            <person name="Lugli G.A."/>
            <person name="Mancabelli L."/>
            <person name="Turroni F."/>
            <person name="Ferrario C."/>
            <person name="Mangifesta M."/>
            <person name="Viappiani A."/>
            <person name="Sanchez B."/>
            <person name="Margolles A."/>
            <person name="van Sinderen D."/>
            <person name="Ventura M."/>
        </authorList>
    </citation>
    <scope>NUCLEOTIDE SEQUENCE [LARGE SCALE GENOMIC DNA]</scope>
    <source>
        <strain evidence="2 3">AL46-7</strain>
    </source>
</reference>
<gene>
    <name evidence="2" type="ORF">AL0467_1532</name>
</gene>
<proteinExistence type="predicted"/>
<evidence type="ECO:0000313" key="2">
    <source>
        <dbReference type="EMBL" id="OSG99543.1"/>
    </source>
</evidence>
<feature type="transmembrane region" description="Helical" evidence="1">
    <location>
        <begin position="66"/>
        <end position="87"/>
    </location>
</feature>
<accession>A0A1X2YTM2</accession>
<dbReference type="EMBL" id="LNKI01000006">
    <property type="protein sequence ID" value="OSG99543.1"/>
    <property type="molecule type" value="Genomic_DNA"/>
</dbReference>
<sequence length="284" mass="30142">MASRKYNWPIDDLNGGNAGRHSGMGNRVYLFPSTVPEQGSIPALDPSSLAPRTSAVAKVWNAKKSAIIIAVVLVVVLAAAGSGFTILQRRDSTQTAFDACQQAITINQKSVTRLKKTVESMTPATQTAADAVADPQTIENLKAAIDKVGDVKQAENSCSPDAEADQNLAADAAITKQTRELGSKNEAILDANDAVASSKARKDALNAKQALNDQLEQLQSVSTSSVVSSADLQTRKQYSDALNLTQQLLLSDQIMSAATYQSASQQLQAAVDKVNQSALQQQQQ</sequence>
<name>A0A1X2YTM2_BIFAD</name>
<comment type="caution">
    <text evidence="2">The sequence shown here is derived from an EMBL/GenBank/DDBJ whole genome shotgun (WGS) entry which is preliminary data.</text>
</comment>
<dbReference type="AlphaFoldDB" id="A0A1X2YTM2"/>